<evidence type="ECO:0000313" key="4">
    <source>
        <dbReference type="Proteomes" id="UP000198727"/>
    </source>
</evidence>
<feature type="compositionally biased region" description="Low complexity" evidence="1">
    <location>
        <begin position="286"/>
        <end position="304"/>
    </location>
</feature>
<feature type="region of interest" description="Disordered" evidence="1">
    <location>
        <begin position="1"/>
        <end position="27"/>
    </location>
</feature>
<evidence type="ECO:0000256" key="1">
    <source>
        <dbReference type="SAM" id="MobiDB-lite"/>
    </source>
</evidence>
<dbReference type="AlphaFoldDB" id="A0A1I5QTW1"/>
<protein>
    <submittedName>
        <fullName evidence="3">Uncharacterized protein</fullName>
    </submittedName>
</protein>
<evidence type="ECO:0000313" key="3">
    <source>
        <dbReference type="EMBL" id="SFP49663.1"/>
    </source>
</evidence>
<reference evidence="4" key="1">
    <citation type="submission" date="2016-10" db="EMBL/GenBank/DDBJ databases">
        <authorList>
            <person name="Varghese N."/>
            <person name="Submissions S."/>
        </authorList>
    </citation>
    <scope>NUCLEOTIDE SEQUENCE [LARGE SCALE GENOMIC DNA]</scope>
    <source>
        <strain evidence="4">CGMCC 4.5579</strain>
    </source>
</reference>
<feature type="compositionally biased region" description="Basic and acidic residues" evidence="1">
    <location>
        <begin position="250"/>
        <end position="270"/>
    </location>
</feature>
<gene>
    <name evidence="3" type="ORF">SAMN05421810_102758</name>
</gene>
<evidence type="ECO:0000256" key="2">
    <source>
        <dbReference type="SAM" id="Phobius"/>
    </source>
</evidence>
<feature type="compositionally biased region" description="Basic and acidic residues" evidence="1">
    <location>
        <begin position="1"/>
        <end position="23"/>
    </location>
</feature>
<feature type="transmembrane region" description="Helical" evidence="2">
    <location>
        <begin position="205"/>
        <end position="226"/>
    </location>
</feature>
<keyword evidence="2" id="KW-0472">Membrane</keyword>
<keyword evidence="2" id="KW-1133">Transmembrane helix</keyword>
<organism evidence="3 4">
    <name type="scientific">Amycolatopsis arida</name>
    <dbReference type="NCBI Taxonomy" id="587909"/>
    <lineage>
        <taxon>Bacteria</taxon>
        <taxon>Bacillati</taxon>
        <taxon>Actinomycetota</taxon>
        <taxon>Actinomycetes</taxon>
        <taxon>Pseudonocardiales</taxon>
        <taxon>Pseudonocardiaceae</taxon>
        <taxon>Amycolatopsis</taxon>
    </lineage>
</organism>
<dbReference type="STRING" id="587909.SAMN05421810_102758"/>
<name>A0A1I5QTW1_9PSEU</name>
<sequence>MREENDRTERVRNATAEPEEKKSSGLKPAQVSAAALAAVTAAFLAGRLGLYGTVLGAGIMSLVTTIGSEVYLRSLRRTKEAAARRAKLVTAVLIDPDARQTKVETLALDDQDAGRATGAGASAAAAGAGEAGAADGSAGAVAGGADGSAGAAAGGADGSAGGAAGADGSDGAGAQGGLGDAAGSVEGATEGPLEERGPWYRRLRWPLIVGTSVLAFVIGMVVLTGFELATGTSVSGGQGSTVGQIVRGGAEQHEERQRENRQDDAPKDGTVEPTPTRQPGAPGQDTESPTATTTAPTTGGTSRTKSTAPTTQPPGGAEHPPGTPAPQP</sequence>
<accession>A0A1I5QTW1</accession>
<dbReference type="Proteomes" id="UP000198727">
    <property type="component" value="Unassembled WGS sequence"/>
</dbReference>
<dbReference type="EMBL" id="FOWW01000002">
    <property type="protein sequence ID" value="SFP49663.1"/>
    <property type="molecule type" value="Genomic_DNA"/>
</dbReference>
<keyword evidence="2" id="KW-0812">Transmembrane</keyword>
<proteinExistence type="predicted"/>
<feature type="compositionally biased region" description="Gly residues" evidence="1">
    <location>
        <begin position="152"/>
        <end position="180"/>
    </location>
</feature>
<feature type="transmembrane region" description="Helical" evidence="2">
    <location>
        <begin position="31"/>
        <end position="48"/>
    </location>
</feature>
<keyword evidence="4" id="KW-1185">Reference proteome</keyword>
<feature type="region of interest" description="Disordered" evidence="1">
    <location>
        <begin position="152"/>
        <end position="193"/>
    </location>
</feature>
<feature type="region of interest" description="Disordered" evidence="1">
    <location>
        <begin position="248"/>
        <end position="328"/>
    </location>
</feature>
<feature type="transmembrane region" description="Helical" evidence="2">
    <location>
        <begin position="54"/>
        <end position="72"/>
    </location>
</feature>